<dbReference type="Pfam" id="PF00665">
    <property type="entry name" value="rve"/>
    <property type="match status" value="1"/>
</dbReference>
<dbReference type="InterPro" id="IPR001584">
    <property type="entry name" value="Integrase_cat-core"/>
</dbReference>
<sequence length="518" mass="60498">MKNEYSGIEKLEALRELEDGRGTGKEIAQKYNVNISTLEKWKRKYDQYGIQGLEIRSRNNSYSAELKLQAVQDYLTGQFSHNQIIKKYKIASTTQLIDWIRKYNGHSNLSSYNKGVRTMTKGRTTTWQERIDIVLYCLSNNRDYQKTVSQYQVSYQQVYGWVKKYEAGGEGALQDGRGRTKAPEELTEADQQKLTMKKLEYENERLRAENALLKKLPGVRKEASLNGHRQENIYLAIQAVQQSESLSVKLLCKIMGIPRSSYYKWLSHQPSPRQLANQELTALMMSLYEKVEGTFGYRQLTLHMRRQTEKQINHKRVYRLMKIQGIQSVIRRKKKKYVRSTPQHVAENVLNRQFQAEAPNEKWLTDVTELKYGNGQKAYLSAILDLHDKSIVSYVLGNSNNNPLVFKTLKLALKVVPKSKALLHSDRGFQYTSRQFKKMVDKATMRQSMSRVGRCIDNGPMESFWGTLKCEKYYLHKYQTFEQLKKDIDDYIHFYNYERLQKKLNGLSPIEFRTKAAS</sequence>
<dbReference type="RefSeq" id="WP_378131805.1">
    <property type="nucleotide sequence ID" value="NZ_JBHSMI010000015.1"/>
</dbReference>
<evidence type="ECO:0000313" key="5">
    <source>
        <dbReference type="Proteomes" id="UP001596113"/>
    </source>
</evidence>
<comment type="function">
    <text evidence="1">Involved in the transposition of the insertion sequence.</text>
</comment>
<dbReference type="InterPro" id="IPR010921">
    <property type="entry name" value="Trp_repressor/repl_initiator"/>
</dbReference>
<dbReference type="Pfam" id="PF13518">
    <property type="entry name" value="HTH_28"/>
    <property type="match status" value="2"/>
</dbReference>
<dbReference type="InterPro" id="IPR048020">
    <property type="entry name" value="Transpos_IS3"/>
</dbReference>
<dbReference type="PROSITE" id="PS50994">
    <property type="entry name" value="INTEGRASE"/>
    <property type="match status" value="1"/>
</dbReference>
<evidence type="ECO:0000256" key="2">
    <source>
        <dbReference type="SAM" id="Coils"/>
    </source>
</evidence>
<dbReference type="NCBIfam" id="NF033516">
    <property type="entry name" value="transpos_IS3"/>
    <property type="match status" value="1"/>
</dbReference>
<dbReference type="Gene3D" id="3.30.420.10">
    <property type="entry name" value="Ribonuclease H-like superfamily/Ribonuclease H"/>
    <property type="match status" value="1"/>
</dbReference>
<dbReference type="InterPro" id="IPR050900">
    <property type="entry name" value="Transposase_IS3/IS150/IS904"/>
</dbReference>
<evidence type="ECO:0000256" key="1">
    <source>
        <dbReference type="ARBA" id="ARBA00002286"/>
    </source>
</evidence>
<dbReference type="Gene3D" id="1.10.10.10">
    <property type="entry name" value="Winged helix-like DNA-binding domain superfamily/Winged helix DNA-binding domain"/>
    <property type="match status" value="3"/>
</dbReference>
<accession>A0ABW0HRI4</accession>
<dbReference type="SUPFAM" id="SSF48295">
    <property type="entry name" value="TrpR-like"/>
    <property type="match status" value="3"/>
</dbReference>
<name>A0ABW0HRI4_9BACL</name>
<reference evidence="5" key="1">
    <citation type="journal article" date="2019" name="Int. J. Syst. Evol. Microbiol.">
        <title>The Global Catalogue of Microorganisms (GCM) 10K type strain sequencing project: providing services to taxonomists for standard genome sequencing and annotation.</title>
        <authorList>
            <consortium name="The Broad Institute Genomics Platform"/>
            <consortium name="The Broad Institute Genome Sequencing Center for Infectious Disease"/>
            <person name="Wu L."/>
            <person name="Ma J."/>
        </authorList>
    </citation>
    <scope>NUCLEOTIDE SEQUENCE [LARGE SCALE GENOMIC DNA]</scope>
    <source>
        <strain evidence="5">CGMCC 1.18575</strain>
    </source>
</reference>
<keyword evidence="2" id="KW-0175">Coiled coil</keyword>
<organism evidence="4 5">
    <name type="scientific">Cohnella soli</name>
    <dbReference type="NCBI Taxonomy" id="425005"/>
    <lineage>
        <taxon>Bacteria</taxon>
        <taxon>Bacillati</taxon>
        <taxon>Bacillota</taxon>
        <taxon>Bacilli</taxon>
        <taxon>Bacillales</taxon>
        <taxon>Paenibacillaceae</taxon>
        <taxon>Cohnella</taxon>
    </lineage>
</organism>
<dbReference type="Pfam" id="PF13333">
    <property type="entry name" value="rve_2"/>
    <property type="match status" value="1"/>
</dbReference>
<dbReference type="InterPro" id="IPR055247">
    <property type="entry name" value="InsJ-like_HTH"/>
</dbReference>
<evidence type="ECO:0000259" key="3">
    <source>
        <dbReference type="PROSITE" id="PS50994"/>
    </source>
</evidence>
<dbReference type="InterPro" id="IPR036397">
    <property type="entry name" value="RNaseH_sf"/>
</dbReference>
<dbReference type="PANTHER" id="PTHR46889:SF4">
    <property type="entry name" value="TRANSPOSASE INSO FOR INSERTION SEQUENCE ELEMENT IS911B-RELATED"/>
    <property type="match status" value="1"/>
</dbReference>
<comment type="caution">
    <text evidence="4">The sequence shown here is derived from an EMBL/GenBank/DDBJ whole genome shotgun (WGS) entry which is preliminary data.</text>
</comment>
<dbReference type="InterPro" id="IPR036388">
    <property type="entry name" value="WH-like_DNA-bd_sf"/>
</dbReference>
<dbReference type="Pfam" id="PF13276">
    <property type="entry name" value="HTH_21"/>
    <property type="match status" value="1"/>
</dbReference>
<dbReference type="PANTHER" id="PTHR46889">
    <property type="entry name" value="TRANSPOSASE INSF FOR INSERTION SEQUENCE IS3B-RELATED"/>
    <property type="match status" value="1"/>
</dbReference>
<dbReference type="Proteomes" id="UP001596113">
    <property type="component" value="Unassembled WGS sequence"/>
</dbReference>
<dbReference type="InterPro" id="IPR025948">
    <property type="entry name" value="HTH-like_dom"/>
</dbReference>
<proteinExistence type="predicted"/>
<dbReference type="EMBL" id="JBHSMI010000015">
    <property type="protein sequence ID" value="MFC5402860.1"/>
    <property type="molecule type" value="Genomic_DNA"/>
</dbReference>
<feature type="coiled-coil region" evidence="2">
    <location>
        <begin position="189"/>
        <end position="216"/>
    </location>
</feature>
<dbReference type="InterPro" id="IPR012337">
    <property type="entry name" value="RNaseH-like_sf"/>
</dbReference>
<keyword evidence="5" id="KW-1185">Reference proteome</keyword>
<protein>
    <submittedName>
        <fullName evidence="4">IS3 family transposase</fullName>
    </submittedName>
</protein>
<dbReference type="SUPFAM" id="SSF53098">
    <property type="entry name" value="Ribonuclease H-like"/>
    <property type="match status" value="1"/>
</dbReference>
<evidence type="ECO:0000313" key="4">
    <source>
        <dbReference type="EMBL" id="MFC5402860.1"/>
    </source>
</evidence>
<gene>
    <name evidence="4" type="ORF">ACFPOF_08910</name>
</gene>
<feature type="domain" description="Integrase catalytic" evidence="3">
    <location>
        <begin position="355"/>
        <end position="517"/>
    </location>
</feature>